<dbReference type="Gene3D" id="3.30.160.880">
    <property type="entry name" value="Cell division protein ZapA protomer, N-terminal domain"/>
    <property type="match status" value="1"/>
</dbReference>
<dbReference type="InterPro" id="IPR007838">
    <property type="entry name" value="Cell_div_ZapA-like"/>
</dbReference>
<dbReference type="GO" id="GO:0005829">
    <property type="term" value="C:cytosol"/>
    <property type="evidence" value="ECO:0007669"/>
    <property type="project" value="TreeGrafter"/>
</dbReference>
<evidence type="ECO:0000256" key="7">
    <source>
        <dbReference type="ARBA" id="ARBA00024910"/>
    </source>
</evidence>
<gene>
    <name evidence="11" type="ORF">E8M01_21995</name>
</gene>
<name>A0A4D7B8B4_9HYPH</name>
<comment type="subunit">
    <text evidence="8">Homodimer. Interacts with FtsZ.</text>
</comment>
<dbReference type="GO" id="GO:0000917">
    <property type="term" value="P:division septum assembly"/>
    <property type="evidence" value="ECO:0007669"/>
    <property type="project" value="UniProtKB-KW"/>
</dbReference>
<evidence type="ECO:0000256" key="4">
    <source>
        <dbReference type="ARBA" id="ARBA00022618"/>
    </source>
</evidence>
<evidence type="ECO:0000256" key="9">
    <source>
        <dbReference type="ARBA" id="ARBA00033158"/>
    </source>
</evidence>
<evidence type="ECO:0000256" key="10">
    <source>
        <dbReference type="SAM" id="Coils"/>
    </source>
</evidence>
<accession>A0A4D7B8B4</accession>
<evidence type="ECO:0000313" key="11">
    <source>
        <dbReference type="EMBL" id="QCI66670.1"/>
    </source>
</evidence>
<dbReference type="GO" id="GO:0032153">
    <property type="term" value="C:cell division site"/>
    <property type="evidence" value="ECO:0007669"/>
    <property type="project" value="TreeGrafter"/>
</dbReference>
<feature type="coiled-coil region" evidence="10">
    <location>
        <begin position="63"/>
        <end position="90"/>
    </location>
</feature>
<dbReference type="InterPro" id="IPR036192">
    <property type="entry name" value="Cell_div_ZapA-like_sf"/>
</dbReference>
<evidence type="ECO:0000256" key="8">
    <source>
        <dbReference type="ARBA" id="ARBA00026068"/>
    </source>
</evidence>
<dbReference type="GO" id="GO:0000921">
    <property type="term" value="P:septin ring assembly"/>
    <property type="evidence" value="ECO:0007669"/>
    <property type="project" value="TreeGrafter"/>
</dbReference>
<dbReference type="KEGG" id="pstg:E8M01_21995"/>
<keyword evidence="10" id="KW-0175">Coiled coil</keyword>
<evidence type="ECO:0000256" key="5">
    <source>
        <dbReference type="ARBA" id="ARBA00023210"/>
    </source>
</evidence>
<dbReference type="PANTHER" id="PTHR34981:SF1">
    <property type="entry name" value="CELL DIVISION PROTEIN ZAPA"/>
    <property type="match status" value="1"/>
</dbReference>
<protein>
    <recommendedName>
        <fullName evidence="2">Cell division protein ZapA</fullName>
    </recommendedName>
    <alternativeName>
        <fullName evidence="9">Z ring-associated protein ZapA</fullName>
    </alternativeName>
</protein>
<dbReference type="RefSeq" id="WP_136962111.1">
    <property type="nucleotide sequence ID" value="NZ_CP039690.1"/>
</dbReference>
<evidence type="ECO:0000256" key="6">
    <source>
        <dbReference type="ARBA" id="ARBA00023306"/>
    </source>
</evidence>
<dbReference type="PANTHER" id="PTHR34981">
    <property type="entry name" value="CELL DIVISION PROTEIN ZAPA"/>
    <property type="match status" value="1"/>
</dbReference>
<reference evidence="11 12" key="1">
    <citation type="submission" date="2019-04" db="EMBL/GenBank/DDBJ databases">
        <title>Phreatobacter aquaticus sp. nov.</title>
        <authorList>
            <person name="Choi A."/>
        </authorList>
    </citation>
    <scope>NUCLEOTIDE SEQUENCE [LARGE SCALE GENOMIC DNA]</scope>
    <source>
        <strain evidence="11 12">KCTC 52518</strain>
    </source>
</reference>
<dbReference type="Proteomes" id="UP000298781">
    <property type="component" value="Chromosome"/>
</dbReference>
<dbReference type="EMBL" id="CP039690">
    <property type="protein sequence ID" value="QCI66670.1"/>
    <property type="molecule type" value="Genomic_DNA"/>
</dbReference>
<dbReference type="SUPFAM" id="SSF102829">
    <property type="entry name" value="Cell division protein ZapA-like"/>
    <property type="match status" value="1"/>
</dbReference>
<dbReference type="Pfam" id="PF05164">
    <property type="entry name" value="ZapA"/>
    <property type="match status" value="1"/>
</dbReference>
<evidence type="ECO:0000313" key="12">
    <source>
        <dbReference type="Proteomes" id="UP000298781"/>
    </source>
</evidence>
<evidence type="ECO:0000256" key="2">
    <source>
        <dbReference type="ARBA" id="ARBA00015195"/>
    </source>
</evidence>
<organism evidence="11 12">
    <name type="scientific">Phreatobacter stygius</name>
    <dbReference type="NCBI Taxonomy" id="1940610"/>
    <lineage>
        <taxon>Bacteria</taxon>
        <taxon>Pseudomonadati</taxon>
        <taxon>Pseudomonadota</taxon>
        <taxon>Alphaproteobacteria</taxon>
        <taxon>Hyphomicrobiales</taxon>
        <taxon>Phreatobacteraceae</taxon>
        <taxon>Phreatobacter</taxon>
    </lineage>
</organism>
<dbReference type="OrthoDB" id="9797575at2"/>
<keyword evidence="5" id="KW-0717">Septation</keyword>
<comment type="function">
    <text evidence="7">Activator of cell division through the inhibition of FtsZ GTPase activity, therefore promoting FtsZ assembly into bundles of protofilaments necessary for the formation of the division Z ring. It is recruited early at mid-cell but it is not essential for cell division.</text>
</comment>
<keyword evidence="4 11" id="KW-0132">Cell division</keyword>
<keyword evidence="3" id="KW-0963">Cytoplasm</keyword>
<evidence type="ECO:0000256" key="1">
    <source>
        <dbReference type="ARBA" id="ARBA00004496"/>
    </source>
</evidence>
<sequence>MAHVNVTINGRQFRMACDDGQEEHLMRLAADVDGKVDQLKGAFGEIGDTRLTVMAAIMVADEMADMRRRLRAAETELAELRDARNLMQERAEARDASVANALDEASATIERIVGQLNAPPRTPG</sequence>
<dbReference type="InterPro" id="IPR042233">
    <property type="entry name" value="Cell_div_ZapA_N"/>
</dbReference>
<proteinExistence type="predicted"/>
<keyword evidence="6" id="KW-0131">Cell cycle</keyword>
<comment type="subcellular location">
    <subcellularLocation>
        <location evidence="1">Cytoplasm</location>
    </subcellularLocation>
</comment>
<keyword evidence="12" id="KW-1185">Reference proteome</keyword>
<evidence type="ECO:0000256" key="3">
    <source>
        <dbReference type="ARBA" id="ARBA00022490"/>
    </source>
</evidence>
<dbReference type="GO" id="GO:0043093">
    <property type="term" value="P:FtsZ-dependent cytokinesis"/>
    <property type="evidence" value="ECO:0007669"/>
    <property type="project" value="TreeGrafter"/>
</dbReference>
<dbReference type="GO" id="GO:0030428">
    <property type="term" value="C:cell septum"/>
    <property type="evidence" value="ECO:0007669"/>
    <property type="project" value="TreeGrafter"/>
</dbReference>
<dbReference type="AlphaFoldDB" id="A0A4D7B8B4"/>